<organism evidence="1 2">
    <name type="scientific">Vespula maculifrons</name>
    <name type="common">Eastern yellow jacket</name>
    <name type="synonym">Wasp</name>
    <dbReference type="NCBI Taxonomy" id="7453"/>
    <lineage>
        <taxon>Eukaryota</taxon>
        <taxon>Metazoa</taxon>
        <taxon>Ecdysozoa</taxon>
        <taxon>Arthropoda</taxon>
        <taxon>Hexapoda</taxon>
        <taxon>Insecta</taxon>
        <taxon>Pterygota</taxon>
        <taxon>Neoptera</taxon>
        <taxon>Endopterygota</taxon>
        <taxon>Hymenoptera</taxon>
        <taxon>Apocrita</taxon>
        <taxon>Aculeata</taxon>
        <taxon>Vespoidea</taxon>
        <taxon>Vespidae</taxon>
        <taxon>Vespinae</taxon>
        <taxon>Vespula</taxon>
    </lineage>
</organism>
<sequence length="77" mass="9355">MDIYTRCSIACEMYSKDEFYTLKQENKRQYVLSLIVERVRLARWLFQSSFNRYVGEMFQPLLPYWGEKEKNQMVVGV</sequence>
<protein>
    <submittedName>
        <fullName evidence="1">Uncharacterized protein</fullName>
    </submittedName>
</protein>
<keyword evidence="2" id="KW-1185">Reference proteome</keyword>
<dbReference type="Proteomes" id="UP001607303">
    <property type="component" value="Unassembled WGS sequence"/>
</dbReference>
<dbReference type="EMBL" id="JAYRBN010000109">
    <property type="protein sequence ID" value="KAL2726137.1"/>
    <property type="molecule type" value="Genomic_DNA"/>
</dbReference>
<reference evidence="1 2" key="1">
    <citation type="journal article" date="2024" name="Ann. Entomol. Soc. Am.">
        <title>Genomic analyses of the southern and eastern yellowjacket wasps (Hymenoptera: Vespidae) reveal evolutionary signatures of social life.</title>
        <authorList>
            <person name="Catto M.A."/>
            <person name="Caine P.B."/>
            <person name="Orr S.E."/>
            <person name="Hunt B.G."/>
            <person name="Goodisman M.A.D."/>
        </authorList>
    </citation>
    <scope>NUCLEOTIDE SEQUENCE [LARGE SCALE GENOMIC DNA]</scope>
    <source>
        <strain evidence="1">232</strain>
        <tissue evidence="1">Head and thorax</tissue>
    </source>
</reference>
<accession>A0ABD2AZT6</accession>
<comment type="caution">
    <text evidence="1">The sequence shown here is derived from an EMBL/GenBank/DDBJ whole genome shotgun (WGS) entry which is preliminary data.</text>
</comment>
<name>A0ABD2AZT6_VESMC</name>
<dbReference type="AlphaFoldDB" id="A0ABD2AZT6"/>
<evidence type="ECO:0000313" key="2">
    <source>
        <dbReference type="Proteomes" id="UP001607303"/>
    </source>
</evidence>
<gene>
    <name evidence="1" type="ORF">V1477_017951</name>
</gene>
<evidence type="ECO:0000313" key="1">
    <source>
        <dbReference type="EMBL" id="KAL2726137.1"/>
    </source>
</evidence>
<proteinExistence type="predicted"/>